<evidence type="ECO:0000313" key="2">
    <source>
        <dbReference type="Proteomes" id="UP001239111"/>
    </source>
</evidence>
<accession>A0ACC2NB11</accession>
<sequence>MIDLKSCWILSCFVLTLELVIPDLVKSQNSNSAMLWTVIGELERGDKIVFKEDIIINAKNLEKTYFMPNGYEFTRVRIQYPKKYGLCVSYSNIPAKYKLTIKPKTATIPSEDVKYNIDIRANFIKCKNGSSECKQRIMRRIELLELQNSKQRSFIEKSDKGVKPVRVSRILCENCMRYICLI</sequence>
<reference evidence="1" key="1">
    <citation type="submission" date="2023-04" db="EMBL/GenBank/DDBJ databases">
        <title>A chromosome-level genome assembly of the parasitoid wasp Eretmocerus hayati.</title>
        <authorList>
            <person name="Zhong Y."/>
            <person name="Liu S."/>
            <person name="Liu Y."/>
        </authorList>
    </citation>
    <scope>NUCLEOTIDE SEQUENCE</scope>
    <source>
        <strain evidence="1">ZJU_SS_LIU_2023</strain>
    </source>
</reference>
<proteinExistence type="predicted"/>
<comment type="caution">
    <text evidence="1">The sequence shown here is derived from an EMBL/GenBank/DDBJ whole genome shotgun (WGS) entry which is preliminary data.</text>
</comment>
<protein>
    <submittedName>
        <fullName evidence="1">Uncharacterized protein</fullName>
    </submittedName>
</protein>
<organism evidence="1 2">
    <name type="scientific">Eretmocerus hayati</name>
    <dbReference type="NCBI Taxonomy" id="131215"/>
    <lineage>
        <taxon>Eukaryota</taxon>
        <taxon>Metazoa</taxon>
        <taxon>Ecdysozoa</taxon>
        <taxon>Arthropoda</taxon>
        <taxon>Hexapoda</taxon>
        <taxon>Insecta</taxon>
        <taxon>Pterygota</taxon>
        <taxon>Neoptera</taxon>
        <taxon>Endopterygota</taxon>
        <taxon>Hymenoptera</taxon>
        <taxon>Apocrita</taxon>
        <taxon>Proctotrupomorpha</taxon>
        <taxon>Chalcidoidea</taxon>
        <taxon>Aphelinidae</taxon>
        <taxon>Aphelininae</taxon>
        <taxon>Eretmocerus</taxon>
    </lineage>
</organism>
<name>A0ACC2NB11_9HYME</name>
<keyword evidence="2" id="KW-1185">Reference proteome</keyword>
<gene>
    <name evidence="1" type="ORF">QAD02_010008</name>
</gene>
<dbReference type="Proteomes" id="UP001239111">
    <property type="component" value="Chromosome 4"/>
</dbReference>
<dbReference type="EMBL" id="CM056744">
    <property type="protein sequence ID" value="KAJ8668345.1"/>
    <property type="molecule type" value="Genomic_DNA"/>
</dbReference>
<evidence type="ECO:0000313" key="1">
    <source>
        <dbReference type="EMBL" id="KAJ8668345.1"/>
    </source>
</evidence>